<evidence type="ECO:0000256" key="1">
    <source>
        <dbReference type="ARBA" id="ARBA00022679"/>
    </source>
</evidence>
<dbReference type="SUPFAM" id="SSF52540">
    <property type="entry name" value="P-loop containing nucleoside triphosphate hydrolases"/>
    <property type="match status" value="1"/>
</dbReference>
<dbReference type="InterPro" id="IPR019734">
    <property type="entry name" value="TPR_rpt"/>
</dbReference>
<dbReference type="InterPro" id="IPR026634">
    <property type="entry name" value="TPST-like"/>
</dbReference>
<dbReference type="PANTHER" id="PTHR12788">
    <property type="entry name" value="PROTEIN-TYROSINE SULFOTRANSFERASE 2"/>
    <property type="match status" value="1"/>
</dbReference>
<evidence type="ECO:0000313" key="3">
    <source>
        <dbReference type="EMBL" id="MDQ0463464.1"/>
    </source>
</evidence>
<dbReference type="InterPro" id="IPR027417">
    <property type="entry name" value="P-loop_NTPase"/>
</dbReference>
<evidence type="ECO:0000313" key="4">
    <source>
        <dbReference type="Proteomes" id="UP001228905"/>
    </source>
</evidence>
<dbReference type="SMART" id="SM00028">
    <property type="entry name" value="TPR"/>
    <property type="match status" value="4"/>
</dbReference>
<proteinExistence type="predicted"/>
<gene>
    <name evidence="3" type="ORF">QO010_001235</name>
</gene>
<dbReference type="Proteomes" id="UP001228905">
    <property type="component" value="Unassembled WGS sequence"/>
</dbReference>
<dbReference type="Pfam" id="PF14559">
    <property type="entry name" value="TPR_19"/>
    <property type="match status" value="1"/>
</dbReference>
<dbReference type="Gene3D" id="1.25.40.10">
    <property type="entry name" value="Tetratricopeptide repeat domain"/>
    <property type="match status" value="1"/>
</dbReference>
<evidence type="ECO:0000256" key="2">
    <source>
        <dbReference type="PROSITE-ProRule" id="PRU00339"/>
    </source>
</evidence>
<organism evidence="3 4">
    <name type="scientific">Caulobacter ginsengisoli</name>
    <dbReference type="NCBI Taxonomy" id="400775"/>
    <lineage>
        <taxon>Bacteria</taxon>
        <taxon>Pseudomonadati</taxon>
        <taxon>Pseudomonadota</taxon>
        <taxon>Alphaproteobacteria</taxon>
        <taxon>Caulobacterales</taxon>
        <taxon>Caulobacteraceae</taxon>
        <taxon>Caulobacter</taxon>
    </lineage>
</organism>
<dbReference type="RefSeq" id="WP_307347407.1">
    <property type="nucleotide sequence ID" value="NZ_JAUSVS010000002.1"/>
</dbReference>
<dbReference type="EMBL" id="JAUSVS010000002">
    <property type="protein sequence ID" value="MDQ0463464.1"/>
    <property type="molecule type" value="Genomic_DNA"/>
</dbReference>
<keyword evidence="1" id="KW-0808">Transferase</keyword>
<accession>A0ABU0IN85</accession>
<dbReference type="Pfam" id="PF13432">
    <property type="entry name" value="TPR_16"/>
    <property type="match status" value="1"/>
</dbReference>
<feature type="repeat" description="TPR" evidence="2">
    <location>
        <begin position="42"/>
        <end position="75"/>
    </location>
</feature>
<comment type="caution">
    <text evidence="3">The sequence shown here is derived from an EMBL/GenBank/DDBJ whole genome shotgun (WGS) entry which is preliminary data.</text>
</comment>
<dbReference type="Pfam" id="PF13469">
    <property type="entry name" value="Sulfotransfer_3"/>
    <property type="match status" value="1"/>
</dbReference>
<dbReference type="PANTHER" id="PTHR12788:SF10">
    <property type="entry name" value="PROTEIN-TYROSINE SULFOTRANSFERASE"/>
    <property type="match status" value="1"/>
</dbReference>
<feature type="repeat" description="TPR" evidence="2">
    <location>
        <begin position="76"/>
        <end position="109"/>
    </location>
</feature>
<feature type="repeat" description="TPR" evidence="2">
    <location>
        <begin position="144"/>
        <end position="177"/>
    </location>
</feature>
<name>A0ABU0IN85_9CAUL</name>
<dbReference type="PROSITE" id="PS50005">
    <property type="entry name" value="TPR"/>
    <property type="match status" value="3"/>
</dbReference>
<keyword evidence="4" id="KW-1185">Reference proteome</keyword>
<dbReference type="InterPro" id="IPR011990">
    <property type="entry name" value="TPR-like_helical_dom_sf"/>
</dbReference>
<protein>
    <submittedName>
        <fullName evidence="3">Tfp pilus assembly protein PilF</fullName>
    </submittedName>
</protein>
<dbReference type="Gene3D" id="3.40.50.300">
    <property type="entry name" value="P-loop containing nucleotide triphosphate hydrolases"/>
    <property type="match status" value="1"/>
</dbReference>
<dbReference type="SUPFAM" id="SSF48452">
    <property type="entry name" value="TPR-like"/>
    <property type="match status" value="1"/>
</dbReference>
<reference evidence="3 4" key="1">
    <citation type="submission" date="2023-07" db="EMBL/GenBank/DDBJ databases">
        <title>Genomic Encyclopedia of Type Strains, Phase IV (KMG-IV): sequencing the most valuable type-strain genomes for metagenomic binning, comparative biology and taxonomic classification.</title>
        <authorList>
            <person name="Goeker M."/>
        </authorList>
    </citation>
    <scope>NUCLEOTIDE SEQUENCE [LARGE SCALE GENOMIC DNA]</scope>
    <source>
        <strain evidence="3 4">DSM 18695</strain>
    </source>
</reference>
<sequence length="544" mass="59402">MATNDAPRDRALGAIEQALGANRIDQAIGLARQAEADGVEHPLILNLVAFAFENEGQFGEALTRLDRALQLEPQNVLTLSAIGQCLSKQGRPKDALEAFDAAISLLPSHAPAHHGRAAAQASLGDDDDAWQSESLAARLDPRFPDPLGGLAEMSMRRGEIDQARQYARQALALDPRQPVAAYVMASLNARDQQPAEAARQLEALIAGGGLTPLHAAMTQRLLGDQLEELGRFDEAWQAYDLANKGMWRLLGRGFEITGVETAAPMCRRVRAYVEAAPAGAFDPAPQNTPSPAAEHIFLVGFVRSGTTLLEQVLASHADVVALEEKPTLRALTAEFFSDQAGLDRLTAMTETEADVLRETYWRSVADQGAQVAGKVFVDKAPMTSIWQPLIAKLFPRAKILFAIRDPRDVVLSCFRNAFIVNAMSGAFSDLNNTAELYSEVMALSEVYAKVLPLPLHRHRHEDLIEDFEGQVKAICGFIGIDWDPAMADFVSTANSRDIRTPSKDQVRQGLNRSGMAQWKRYEAHLAPVLPVLEPWVKAFGYEVG</sequence>
<keyword evidence="2" id="KW-0802">TPR repeat</keyword>